<gene>
    <name evidence="2" type="ORF">MCOS_LOCUS3940</name>
</gene>
<proteinExistence type="predicted"/>
<organism evidence="4">
    <name type="scientific">Mesocestoides corti</name>
    <name type="common">Flatworm</name>
    <dbReference type="NCBI Taxonomy" id="53468"/>
    <lineage>
        <taxon>Eukaryota</taxon>
        <taxon>Metazoa</taxon>
        <taxon>Spiralia</taxon>
        <taxon>Lophotrochozoa</taxon>
        <taxon>Platyhelminthes</taxon>
        <taxon>Cestoda</taxon>
        <taxon>Eucestoda</taxon>
        <taxon>Cyclophyllidea</taxon>
        <taxon>Mesocestoididae</taxon>
        <taxon>Mesocestoides</taxon>
    </lineage>
</organism>
<evidence type="ECO:0000313" key="4">
    <source>
        <dbReference type="WBParaSite" id="MCOS_0000393901-mRNA-1"/>
    </source>
</evidence>
<dbReference type="EMBL" id="UXSR01001118">
    <property type="protein sequence ID" value="VDD77937.1"/>
    <property type="molecule type" value="Genomic_DNA"/>
</dbReference>
<accession>A0A0R3UAJ1</accession>
<reference evidence="4" key="1">
    <citation type="submission" date="2017-02" db="UniProtKB">
        <authorList>
            <consortium name="WormBaseParasite"/>
        </authorList>
    </citation>
    <scope>IDENTIFICATION</scope>
</reference>
<feature type="region of interest" description="Disordered" evidence="1">
    <location>
        <begin position="188"/>
        <end position="248"/>
    </location>
</feature>
<reference evidence="2 3" key="2">
    <citation type="submission" date="2018-10" db="EMBL/GenBank/DDBJ databases">
        <authorList>
            <consortium name="Pathogen Informatics"/>
        </authorList>
    </citation>
    <scope>NUCLEOTIDE SEQUENCE [LARGE SCALE GENOMIC DNA]</scope>
</reference>
<dbReference type="OrthoDB" id="6288728at2759"/>
<keyword evidence="3" id="KW-1185">Reference proteome</keyword>
<protein>
    <submittedName>
        <fullName evidence="4">Peptidase A2 domain-containing protein</fullName>
    </submittedName>
</protein>
<dbReference type="Proteomes" id="UP000267029">
    <property type="component" value="Unassembled WGS sequence"/>
</dbReference>
<name>A0A0R3UAJ1_MESCO</name>
<dbReference type="SUPFAM" id="SSF50630">
    <property type="entry name" value="Acid proteases"/>
    <property type="match status" value="1"/>
</dbReference>
<evidence type="ECO:0000313" key="3">
    <source>
        <dbReference type="Proteomes" id="UP000267029"/>
    </source>
</evidence>
<dbReference type="AlphaFoldDB" id="A0A0R3UAJ1"/>
<evidence type="ECO:0000313" key="2">
    <source>
        <dbReference type="EMBL" id="VDD77937.1"/>
    </source>
</evidence>
<dbReference type="InterPro" id="IPR021109">
    <property type="entry name" value="Peptidase_aspartic_dom_sf"/>
</dbReference>
<dbReference type="WBParaSite" id="MCOS_0000393901-mRNA-1">
    <property type="protein sequence ID" value="MCOS_0000393901-mRNA-1"/>
    <property type="gene ID" value="MCOS_0000393901"/>
</dbReference>
<feature type="compositionally biased region" description="Polar residues" evidence="1">
    <location>
        <begin position="188"/>
        <end position="220"/>
    </location>
</feature>
<evidence type="ECO:0000256" key="1">
    <source>
        <dbReference type="SAM" id="MobiDB-lite"/>
    </source>
</evidence>
<sequence length="381" mass="41901">MTLESERWIDRMQQHLKVCLDWEQELLEGRMLHELPVKETALALSHLYSPKFLNTMGKRRNHKPDLSSTPVGDTSSSIVEGRFVLIALAPDIREELLKRIRGDSQPGVMLDSLEPLFGSGLHPAPGESFEEYFKLSRLARQAYPPDGANAPLLPRLVTGIRDPSLCQQFGGKVPGSLDEVWDIVERTQSSQSHNSPHTHPYPTQSPHTTHNYPRHSSSASPLYPNPSPTPSTPTTFGNPRLPLHPQRPTLVYDPDPSKCGYCRLFGKAAIRCGHNPASELPFPSSSVLFTDSHALAVQGYIESHKSTILIDTGAAVSIVNPKFPAVTNLPCLTPSTPVVLAANNHSGHHWFSYGPGEGRFDQGTTSFSNLPGLSVESYTRV</sequence>